<evidence type="ECO:0000313" key="2">
    <source>
        <dbReference type="Proteomes" id="UP000789366"/>
    </source>
</evidence>
<reference evidence="1" key="1">
    <citation type="submission" date="2021-06" db="EMBL/GenBank/DDBJ databases">
        <authorList>
            <person name="Kallberg Y."/>
            <person name="Tangrot J."/>
            <person name="Rosling A."/>
        </authorList>
    </citation>
    <scope>NUCLEOTIDE SEQUENCE</scope>
    <source>
        <strain evidence="1">28 12/20/2015</strain>
    </source>
</reference>
<comment type="caution">
    <text evidence="1">The sequence shown here is derived from an EMBL/GenBank/DDBJ whole genome shotgun (WGS) entry which is preliminary data.</text>
</comment>
<sequence>SRHNENQFDSMIGYLDITDTIYSSLVSLNNTDEHYEGENRELNMNFNVELSSFVDFILEQDESQKENVNFKISQQIIFFISEGDGYSWTKELLEESHNKTKGHLWLERIHSNFKPLEKMNDDIMKLKSCRTMSQTWKDFNNNTQYWE</sequence>
<feature type="non-terminal residue" evidence="1">
    <location>
        <position position="1"/>
    </location>
</feature>
<gene>
    <name evidence="1" type="ORF">SPELUC_LOCUS7025</name>
</gene>
<evidence type="ECO:0000313" key="1">
    <source>
        <dbReference type="EMBL" id="CAG8598692.1"/>
    </source>
</evidence>
<proteinExistence type="predicted"/>
<organism evidence="1 2">
    <name type="scientific">Cetraspora pellucida</name>
    <dbReference type="NCBI Taxonomy" id="1433469"/>
    <lineage>
        <taxon>Eukaryota</taxon>
        <taxon>Fungi</taxon>
        <taxon>Fungi incertae sedis</taxon>
        <taxon>Mucoromycota</taxon>
        <taxon>Glomeromycotina</taxon>
        <taxon>Glomeromycetes</taxon>
        <taxon>Diversisporales</taxon>
        <taxon>Gigasporaceae</taxon>
        <taxon>Cetraspora</taxon>
    </lineage>
</organism>
<name>A0ACA9MNJ0_9GLOM</name>
<accession>A0ACA9MNJ0</accession>
<dbReference type="EMBL" id="CAJVPW010008947">
    <property type="protein sequence ID" value="CAG8598692.1"/>
    <property type="molecule type" value="Genomic_DNA"/>
</dbReference>
<protein>
    <submittedName>
        <fullName evidence="1">5064_t:CDS:1</fullName>
    </submittedName>
</protein>
<keyword evidence="2" id="KW-1185">Reference proteome</keyword>
<dbReference type="Proteomes" id="UP000789366">
    <property type="component" value="Unassembled WGS sequence"/>
</dbReference>